<dbReference type="PROSITE" id="PS50217">
    <property type="entry name" value="BZIP"/>
    <property type="match status" value="1"/>
</dbReference>
<evidence type="ECO:0000313" key="8">
    <source>
        <dbReference type="EMBL" id="KYP47572.1"/>
    </source>
</evidence>
<gene>
    <name evidence="8" type="ORF">KK1_030767</name>
</gene>
<keyword evidence="5" id="KW-0539">Nucleus</keyword>
<dbReference type="STRING" id="3821.A0A151RYE8"/>
<sequence length="90" mass="10645">MDEIKRKKRALNREYAKKSRLRKQKQLEDLAHEVNKLQSANKKLVEIIKAKEEAYAENKVANNILRTQTMELADRLRFLNSIIQVQDLKP</sequence>
<dbReference type="Pfam" id="PF00170">
    <property type="entry name" value="bZIP_1"/>
    <property type="match status" value="1"/>
</dbReference>
<dbReference type="OMA" id="NMLQSAN"/>
<evidence type="ECO:0000256" key="5">
    <source>
        <dbReference type="ARBA" id="ARBA00023242"/>
    </source>
</evidence>
<dbReference type="GO" id="GO:0003700">
    <property type="term" value="F:DNA-binding transcription factor activity"/>
    <property type="evidence" value="ECO:0007669"/>
    <property type="project" value="InterPro"/>
</dbReference>
<dbReference type="InterPro" id="IPR004827">
    <property type="entry name" value="bZIP"/>
</dbReference>
<dbReference type="SUPFAM" id="SSF57959">
    <property type="entry name" value="Leucine zipper domain"/>
    <property type="match status" value="1"/>
</dbReference>
<dbReference type="Proteomes" id="UP000075243">
    <property type="component" value="Unassembled WGS sequence"/>
</dbReference>
<dbReference type="Gramene" id="C.cajan_28156.t">
    <property type="protein sequence ID" value="C.cajan_28156.t.cds1"/>
    <property type="gene ID" value="C.cajan_28156"/>
</dbReference>
<dbReference type="InterPro" id="IPR046347">
    <property type="entry name" value="bZIP_sf"/>
</dbReference>
<keyword evidence="4" id="KW-0804">Transcription</keyword>
<dbReference type="GO" id="GO:0045893">
    <property type="term" value="P:positive regulation of DNA-templated transcription"/>
    <property type="evidence" value="ECO:0007669"/>
    <property type="project" value="TreeGrafter"/>
</dbReference>
<organism evidence="8 9">
    <name type="scientific">Cajanus cajan</name>
    <name type="common">Pigeon pea</name>
    <name type="synonym">Cajanus indicus</name>
    <dbReference type="NCBI Taxonomy" id="3821"/>
    <lineage>
        <taxon>Eukaryota</taxon>
        <taxon>Viridiplantae</taxon>
        <taxon>Streptophyta</taxon>
        <taxon>Embryophyta</taxon>
        <taxon>Tracheophyta</taxon>
        <taxon>Spermatophyta</taxon>
        <taxon>Magnoliopsida</taxon>
        <taxon>eudicotyledons</taxon>
        <taxon>Gunneridae</taxon>
        <taxon>Pentapetalae</taxon>
        <taxon>rosids</taxon>
        <taxon>fabids</taxon>
        <taxon>Fabales</taxon>
        <taxon>Fabaceae</taxon>
        <taxon>Papilionoideae</taxon>
        <taxon>50 kb inversion clade</taxon>
        <taxon>NPAAA clade</taxon>
        <taxon>indigoferoid/millettioid clade</taxon>
        <taxon>Phaseoleae</taxon>
        <taxon>Cajanus</taxon>
    </lineage>
</organism>
<keyword evidence="3" id="KW-0238">DNA-binding</keyword>
<evidence type="ECO:0000256" key="6">
    <source>
        <dbReference type="SAM" id="Coils"/>
    </source>
</evidence>
<dbReference type="Gene3D" id="1.20.5.170">
    <property type="match status" value="1"/>
</dbReference>
<proteinExistence type="predicted"/>
<evidence type="ECO:0000259" key="7">
    <source>
        <dbReference type="PROSITE" id="PS50217"/>
    </source>
</evidence>
<keyword evidence="6" id="KW-0175">Coiled coil</keyword>
<dbReference type="GO" id="GO:0000976">
    <property type="term" value="F:transcription cis-regulatory region binding"/>
    <property type="evidence" value="ECO:0007669"/>
    <property type="project" value="TreeGrafter"/>
</dbReference>
<accession>A0A151RYE8</accession>
<dbReference type="EMBL" id="KQ483523">
    <property type="protein sequence ID" value="KYP47572.1"/>
    <property type="molecule type" value="Genomic_DNA"/>
</dbReference>
<name>A0A151RYE8_CAJCA</name>
<evidence type="ECO:0000256" key="2">
    <source>
        <dbReference type="ARBA" id="ARBA00023015"/>
    </source>
</evidence>
<dbReference type="SMART" id="SM00338">
    <property type="entry name" value="BRLZ"/>
    <property type="match status" value="1"/>
</dbReference>
<dbReference type="GO" id="GO:0046982">
    <property type="term" value="F:protein heterodimerization activity"/>
    <property type="evidence" value="ECO:0007669"/>
    <property type="project" value="UniProtKB-ARBA"/>
</dbReference>
<comment type="subcellular location">
    <subcellularLocation>
        <location evidence="1">Nucleus</location>
    </subcellularLocation>
</comment>
<keyword evidence="9" id="KW-1185">Reference proteome</keyword>
<dbReference type="PANTHER" id="PTHR45764:SF34">
    <property type="entry name" value="BZIP TRANSCRIPTION FACTOR 53"/>
    <property type="match status" value="1"/>
</dbReference>
<evidence type="ECO:0000313" key="9">
    <source>
        <dbReference type="Proteomes" id="UP000075243"/>
    </source>
</evidence>
<dbReference type="PANTHER" id="PTHR45764">
    <property type="entry name" value="BZIP TRANSCRIPTION FACTOR 44"/>
    <property type="match status" value="1"/>
</dbReference>
<dbReference type="GO" id="GO:0005634">
    <property type="term" value="C:nucleus"/>
    <property type="evidence" value="ECO:0007669"/>
    <property type="project" value="UniProtKB-SubCell"/>
</dbReference>
<evidence type="ECO:0000256" key="3">
    <source>
        <dbReference type="ARBA" id="ARBA00023125"/>
    </source>
</evidence>
<evidence type="ECO:0000256" key="4">
    <source>
        <dbReference type="ARBA" id="ARBA00023163"/>
    </source>
</evidence>
<keyword evidence="2" id="KW-0805">Transcription regulation</keyword>
<protein>
    <submittedName>
        <fullName evidence="8">Ocs element-binding factor 1</fullName>
    </submittedName>
</protein>
<dbReference type="InterPro" id="IPR045314">
    <property type="entry name" value="bZIP_plant_GBF1"/>
</dbReference>
<dbReference type="AlphaFoldDB" id="A0A151RYE8"/>
<feature type="coiled-coil region" evidence="6">
    <location>
        <begin position="1"/>
        <end position="57"/>
    </location>
</feature>
<feature type="domain" description="BZIP" evidence="7">
    <location>
        <begin position="2"/>
        <end position="44"/>
    </location>
</feature>
<dbReference type="CDD" id="cd14702">
    <property type="entry name" value="bZIP_plant_GBF1"/>
    <property type="match status" value="1"/>
</dbReference>
<reference evidence="8" key="1">
    <citation type="journal article" date="2012" name="Nat. Biotechnol.">
        <title>Draft genome sequence of pigeonpea (Cajanus cajan), an orphan legume crop of resource-poor farmers.</title>
        <authorList>
            <person name="Varshney R.K."/>
            <person name="Chen W."/>
            <person name="Li Y."/>
            <person name="Bharti A.K."/>
            <person name="Saxena R.K."/>
            <person name="Schlueter J.A."/>
            <person name="Donoghue M.T."/>
            <person name="Azam S."/>
            <person name="Fan G."/>
            <person name="Whaley A.M."/>
            <person name="Farmer A.D."/>
            <person name="Sheridan J."/>
            <person name="Iwata A."/>
            <person name="Tuteja R."/>
            <person name="Penmetsa R.V."/>
            <person name="Wu W."/>
            <person name="Upadhyaya H.D."/>
            <person name="Yang S.P."/>
            <person name="Shah T."/>
            <person name="Saxena K.B."/>
            <person name="Michael T."/>
            <person name="McCombie W.R."/>
            <person name="Yang B."/>
            <person name="Zhang G."/>
            <person name="Yang H."/>
            <person name="Wang J."/>
            <person name="Spillane C."/>
            <person name="Cook D.R."/>
            <person name="May G.D."/>
            <person name="Xu X."/>
            <person name="Jackson S.A."/>
        </authorList>
    </citation>
    <scope>NUCLEOTIDE SEQUENCE [LARGE SCALE GENOMIC DNA]</scope>
</reference>
<evidence type="ECO:0000256" key="1">
    <source>
        <dbReference type="ARBA" id="ARBA00004123"/>
    </source>
</evidence>